<name>A0A517QYX0_9PLAN</name>
<dbReference type="KEGG" id="svp:Pan189_11950"/>
<dbReference type="EMBL" id="CP036268">
    <property type="protein sequence ID" value="QDT36832.1"/>
    <property type="molecule type" value="Genomic_DNA"/>
</dbReference>
<keyword evidence="3" id="KW-1185">Reference proteome</keyword>
<keyword evidence="1" id="KW-0812">Transmembrane</keyword>
<feature type="transmembrane region" description="Helical" evidence="1">
    <location>
        <begin position="66"/>
        <end position="84"/>
    </location>
</feature>
<feature type="transmembrane region" description="Helical" evidence="1">
    <location>
        <begin position="37"/>
        <end position="59"/>
    </location>
</feature>
<keyword evidence="1" id="KW-1133">Transmembrane helix</keyword>
<feature type="transmembrane region" description="Helical" evidence="1">
    <location>
        <begin position="146"/>
        <end position="171"/>
    </location>
</feature>
<reference evidence="2 3" key="1">
    <citation type="submission" date="2019-02" db="EMBL/GenBank/DDBJ databases">
        <title>Deep-cultivation of Planctomycetes and their phenomic and genomic characterization uncovers novel biology.</title>
        <authorList>
            <person name="Wiegand S."/>
            <person name="Jogler M."/>
            <person name="Boedeker C."/>
            <person name="Pinto D."/>
            <person name="Vollmers J."/>
            <person name="Rivas-Marin E."/>
            <person name="Kohn T."/>
            <person name="Peeters S.H."/>
            <person name="Heuer A."/>
            <person name="Rast P."/>
            <person name="Oberbeckmann S."/>
            <person name="Bunk B."/>
            <person name="Jeske O."/>
            <person name="Meyerdierks A."/>
            <person name="Storesund J.E."/>
            <person name="Kallscheuer N."/>
            <person name="Luecker S."/>
            <person name="Lage O.M."/>
            <person name="Pohl T."/>
            <person name="Merkel B.J."/>
            <person name="Hornburger P."/>
            <person name="Mueller R.-W."/>
            <person name="Bruemmer F."/>
            <person name="Labrenz M."/>
            <person name="Spormann A.M."/>
            <person name="Op den Camp H."/>
            <person name="Overmann J."/>
            <person name="Amann R."/>
            <person name="Jetten M.S.M."/>
            <person name="Mascher T."/>
            <person name="Medema M.H."/>
            <person name="Devos D.P."/>
            <person name="Kaster A.-K."/>
            <person name="Ovreas L."/>
            <person name="Rohde M."/>
            <person name="Galperin M.Y."/>
            <person name="Jogler C."/>
        </authorList>
    </citation>
    <scope>NUCLEOTIDE SEQUENCE [LARGE SCALE GENOMIC DNA]</scope>
    <source>
        <strain evidence="2 3">Pan189</strain>
    </source>
</reference>
<keyword evidence="1" id="KW-0472">Membrane</keyword>
<organism evidence="2 3">
    <name type="scientific">Stratiformator vulcanicus</name>
    <dbReference type="NCBI Taxonomy" id="2527980"/>
    <lineage>
        <taxon>Bacteria</taxon>
        <taxon>Pseudomonadati</taxon>
        <taxon>Planctomycetota</taxon>
        <taxon>Planctomycetia</taxon>
        <taxon>Planctomycetales</taxon>
        <taxon>Planctomycetaceae</taxon>
        <taxon>Stratiformator</taxon>
    </lineage>
</organism>
<evidence type="ECO:0000313" key="2">
    <source>
        <dbReference type="EMBL" id="QDT36832.1"/>
    </source>
</evidence>
<dbReference type="Proteomes" id="UP000317318">
    <property type="component" value="Chromosome"/>
</dbReference>
<evidence type="ECO:0000313" key="3">
    <source>
        <dbReference type="Proteomes" id="UP000317318"/>
    </source>
</evidence>
<dbReference type="RefSeq" id="WP_310821142.1">
    <property type="nucleotide sequence ID" value="NZ_CP036268.1"/>
</dbReference>
<protein>
    <submittedName>
        <fullName evidence="2">Uncharacterized protein</fullName>
    </submittedName>
</protein>
<feature type="transmembrane region" description="Helical" evidence="1">
    <location>
        <begin position="177"/>
        <end position="200"/>
    </location>
</feature>
<gene>
    <name evidence="2" type="ORF">Pan189_11950</name>
</gene>
<proteinExistence type="predicted"/>
<sequence length="224" mass="24207">MPTWAKSYLLCGAIGFAVGLVWVAISLTVERAFESEFNWHCVFAVFAGAAVFGSGLPFLRRDGVCISRLLVATLLALPVGAVWYEFVKDWSDYFDEIGTVGGTVAVMLCGAVVGFCHGFLTLLAVADYRVGDEYRPHLRQWGVAMLFFIIAGALAAAYVSTAFVLALYLSLYIMEELMIGIIYGAIALVGVIGSLPVGYLRIAVLNQRERESVTSPNGNVASSR</sequence>
<feature type="transmembrane region" description="Helical" evidence="1">
    <location>
        <begin position="104"/>
        <end position="125"/>
    </location>
</feature>
<accession>A0A517QYX0</accession>
<evidence type="ECO:0000256" key="1">
    <source>
        <dbReference type="SAM" id="Phobius"/>
    </source>
</evidence>
<dbReference type="AlphaFoldDB" id="A0A517QYX0"/>
<feature type="transmembrane region" description="Helical" evidence="1">
    <location>
        <begin position="7"/>
        <end position="25"/>
    </location>
</feature>